<proteinExistence type="predicted"/>
<evidence type="ECO:0000313" key="2">
    <source>
        <dbReference type="Proteomes" id="UP001162501"/>
    </source>
</evidence>
<evidence type="ECO:0000313" key="1">
    <source>
        <dbReference type="EMBL" id="CAN0540321.1"/>
    </source>
</evidence>
<organism evidence="1 2">
    <name type="scientific">Rangifer tarandus platyrhynchus</name>
    <name type="common">Svalbard reindeer</name>
    <dbReference type="NCBI Taxonomy" id="3082113"/>
    <lineage>
        <taxon>Eukaryota</taxon>
        <taxon>Metazoa</taxon>
        <taxon>Chordata</taxon>
        <taxon>Craniata</taxon>
        <taxon>Vertebrata</taxon>
        <taxon>Euteleostomi</taxon>
        <taxon>Mammalia</taxon>
        <taxon>Eutheria</taxon>
        <taxon>Laurasiatheria</taxon>
        <taxon>Artiodactyla</taxon>
        <taxon>Ruminantia</taxon>
        <taxon>Pecora</taxon>
        <taxon>Cervidae</taxon>
        <taxon>Odocoileinae</taxon>
        <taxon>Rangifer</taxon>
    </lineage>
</organism>
<name>A0AC60A3R8_RANTA</name>
<gene>
    <name evidence="1" type="ORF">MRATA1EN22A_LOCUS25275</name>
</gene>
<reference evidence="1" key="2">
    <citation type="submission" date="2025-03" db="EMBL/GenBank/DDBJ databases">
        <authorList>
            <consortium name="ELIXIR-Norway"/>
            <consortium name="Elixir Norway"/>
        </authorList>
    </citation>
    <scope>NUCLEOTIDE SEQUENCE</scope>
</reference>
<dbReference type="Proteomes" id="UP001162501">
    <property type="component" value="Chromosome 6"/>
</dbReference>
<accession>A0AC60A3R8</accession>
<sequence>GQVHAAPGPKAEQGQPHCGADEALSAAAGQGQTGPHQLQHHLPGQNQLLLQYQHKTQGSHFRLQ</sequence>
<dbReference type="EMBL" id="OX596090">
    <property type="protein sequence ID" value="CAN0540321.1"/>
    <property type="molecule type" value="Genomic_DNA"/>
</dbReference>
<protein>
    <submittedName>
        <fullName evidence="1">Uncharacterized protein</fullName>
    </submittedName>
</protein>
<feature type="non-terminal residue" evidence="1">
    <location>
        <position position="64"/>
    </location>
</feature>
<feature type="non-terminal residue" evidence="1">
    <location>
        <position position="1"/>
    </location>
</feature>
<reference evidence="1" key="1">
    <citation type="submission" date="2023-05" db="EMBL/GenBank/DDBJ databases">
        <authorList>
            <consortium name="ELIXIR-Norway"/>
        </authorList>
    </citation>
    <scope>NUCLEOTIDE SEQUENCE</scope>
</reference>